<dbReference type="AlphaFoldDB" id="A0A4V1M820"/>
<organism evidence="3 4">
    <name type="scientific">Lacibacter luteus</name>
    <dbReference type="NCBI Taxonomy" id="2508719"/>
    <lineage>
        <taxon>Bacteria</taxon>
        <taxon>Pseudomonadati</taxon>
        <taxon>Bacteroidota</taxon>
        <taxon>Chitinophagia</taxon>
        <taxon>Chitinophagales</taxon>
        <taxon>Chitinophagaceae</taxon>
        <taxon>Lacibacter</taxon>
    </lineage>
</organism>
<gene>
    <name evidence="3" type="ORF">ESA94_04740</name>
</gene>
<keyword evidence="2" id="KW-0812">Transmembrane</keyword>
<protein>
    <submittedName>
        <fullName evidence="3">Uncharacterized protein</fullName>
    </submittedName>
</protein>
<comment type="caution">
    <text evidence="3">The sequence shown here is derived from an EMBL/GenBank/DDBJ whole genome shotgun (WGS) entry which is preliminary data.</text>
</comment>
<feature type="transmembrane region" description="Helical" evidence="2">
    <location>
        <begin position="32"/>
        <end position="49"/>
    </location>
</feature>
<feature type="repeat" description="TPR" evidence="1">
    <location>
        <begin position="139"/>
        <end position="172"/>
    </location>
</feature>
<evidence type="ECO:0000256" key="1">
    <source>
        <dbReference type="PROSITE-ProRule" id="PRU00339"/>
    </source>
</evidence>
<proteinExistence type="predicted"/>
<dbReference type="InterPro" id="IPR011990">
    <property type="entry name" value="TPR-like_helical_dom_sf"/>
</dbReference>
<dbReference type="Pfam" id="PF13174">
    <property type="entry name" value="TPR_6"/>
    <property type="match status" value="1"/>
</dbReference>
<dbReference type="EMBL" id="SDHW01000001">
    <property type="protein sequence ID" value="RXK62322.1"/>
    <property type="molecule type" value="Genomic_DNA"/>
</dbReference>
<evidence type="ECO:0000256" key="2">
    <source>
        <dbReference type="SAM" id="Phobius"/>
    </source>
</evidence>
<keyword evidence="2" id="KW-1133">Transmembrane helix</keyword>
<evidence type="ECO:0000313" key="4">
    <source>
        <dbReference type="Proteomes" id="UP000290204"/>
    </source>
</evidence>
<dbReference type="PROSITE" id="PS50005">
    <property type="entry name" value="TPR"/>
    <property type="match status" value="1"/>
</dbReference>
<keyword evidence="2" id="KW-0472">Membrane</keyword>
<evidence type="ECO:0000313" key="3">
    <source>
        <dbReference type="EMBL" id="RXK62322.1"/>
    </source>
</evidence>
<keyword evidence="1" id="KW-0802">TPR repeat</keyword>
<dbReference type="OrthoDB" id="9808622at2"/>
<dbReference type="RefSeq" id="WP_129129693.1">
    <property type="nucleotide sequence ID" value="NZ_SDHW01000001.1"/>
</dbReference>
<dbReference type="SUPFAM" id="SSF48452">
    <property type="entry name" value="TPR-like"/>
    <property type="match status" value="1"/>
</dbReference>
<dbReference type="Proteomes" id="UP000290204">
    <property type="component" value="Unassembled WGS sequence"/>
</dbReference>
<name>A0A4V1M820_9BACT</name>
<dbReference type="InterPro" id="IPR019734">
    <property type="entry name" value="TPR_rpt"/>
</dbReference>
<accession>A0A4V1M820</accession>
<sequence>MSETKKTTAQELNDVEAIKQVKGFWGRFSKPITYVGGLIILLAGGYLAYKNFVVGPKESKANDAMSRAQMYFAQDSLNQALNGDGPNAGFLKIIKNYSGTKAANLANYYAGAIYLRKEDYNNAIKHLEDFSTDATQIQSAAWRMLGDAYMSTDKKDKGPAMYEKAAKLNEKDEFTSSENLLRAAMAYEAVGNKEKAADLLKALKEKYPRSNGAGQADKFLARLGVVSND</sequence>
<dbReference type="Gene3D" id="1.25.40.10">
    <property type="entry name" value="Tetratricopeptide repeat domain"/>
    <property type="match status" value="2"/>
</dbReference>
<keyword evidence="4" id="KW-1185">Reference proteome</keyword>
<reference evidence="3 4" key="1">
    <citation type="submission" date="2019-01" db="EMBL/GenBank/DDBJ databases">
        <title>Lacibacter sp. strain TTM-7.</title>
        <authorList>
            <person name="Chen W.-M."/>
        </authorList>
    </citation>
    <scope>NUCLEOTIDE SEQUENCE [LARGE SCALE GENOMIC DNA]</scope>
    <source>
        <strain evidence="3 4">TTM-7</strain>
    </source>
</reference>